<dbReference type="InterPro" id="IPR013761">
    <property type="entry name" value="SAM/pointed_sf"/>
</dbReference>
<organism evidence="9 10">
    <name type="scientific">Cyprinus carpio</name>
    <name type="common">Common carp</name>
    <dbReference type="NCBI Taxonomy" id="7962"/>
    <lineage>
        <taxon>Eukaryota</taxon>
        <taxon>Metazoa</taxon>
        <taxon>Chordata</taxon>
        <taxon>Craniata</taxon>
        <taxon>Vertebrata</taxon>
        <taxon>Euteleostomi</taxon>
        <taxon>Actinopterygii</taxon>
        <taxon>Neopterygii</taxon>
        <taxon>Teleostei</taxon>
        <taxon>Ostariophysi</taxon>
        <taxon>Cypriniformes</taxon>
        <taxon>Cyprinidae</taxon>
        <taxon>Cyprininae</taxon>
        <taxon>Cyprinus</taxon>
    </lineage>
</organism>
<evidence type="ECO:0000256" key="2">
    <source>
        <dbReference type="ARBA" id="ARBA00006197"/>
    </source>
</evidence>
<dbReference type="AlphaFoldDB" id="A0A8C1LF58"/>
<sequence length="707" mass="79572">MCYFSTHLSSSCKVSSVRLWPQEQLLFLCPSHFEQTPRNRRRSQDSELRNLSNSSSDLLGAVVMLRGSSPFGWSSGDTESFRSSVTALDDAFSDLSGLSRPSAKSIYHQRKEYADSINRQMHQFQHRVEHLFTCELDGQQLCDMNDCLERLKYLDATGRVWGQDVLLEVRDGALLLADIETKEVLESWPLSSVLDLKAFLDERVYDSLLTVSIQKHGSRAVSVFLFQSESLRADYLKKELEQLLQNKRNDPRLTNGSKVNVGNITQRNSQRVSPPPQPIFQKPPEPWAAPDYDESPVPTPPTSRANSAYMKVVSPPPRAEEPPIRPDPPPQRPYTERERNVDILNHLINDIEAFAGQLTAIAPKMDKKKKKKKKHKAVKGMPSEEQFSVCLRKIKMAFNLLAILQGKIDNPSATELTHCLFSILELVVFHCNEDLPPSIVAPLFEPECVVFLSEEATPEEDHLWQSLGDAWNIPSTKWPEDDDDIPTFTPVFDDGWEPPAIRNPEQSIMNASKREPGQAPVTRQMSNRLPPEPEESSEELPASFMKAMFDFTARNPRELSISKGEQLQLLDMSKQWWKVKNEKGQIGYVPNNMLQSPQQQDKAETPSAPTLTRKSRPEEVRTWLEHKGFSKITVRCLGGVSGSMLLGMTRDELKTVCPEEGGRVFYQLQNIKSALAVSTTSSSSSSSSSSQTRDVTLTSSSLSPDGQ</sequence>
<feature type="domain" description="SH3" evidence="8">
    <location>
        <begin position="540"/>
        <end position="599"/>
    </location>
</feature>
<dbReference type="InterPro" id="IPR035462">
    <property type="entry name" value="Eps8_SH3"/>
</dbReference>
<evidence type="ECO:0000256" key="7">
    <source>
        <dbReference type="SAM" id="MobiDB-lite"/>
    </source>
</evidence>
<feature type="compositionally biased region" description="Polar residues" evidence="7">
    <location>
        <begin position="252"/>
        <end position="272"/>
    </location>
</feature>
<feature type="compositionally biased region" description="Low complexity" evidence="7">
    <location>
        <begin position="678"/>
        <end position="690"/>
    </location>
</feature>
<dbReference type="SUPFAM" id="SSF50729">
    <property type="entry name" value="PH domain-like"/>
    <property type="match status" value="1"/>
</dbReference>
<dbReference type="SUPFAM" id="SSF50044">
    <property type="entry name" value="SH3-domain"/>
    <property type="match status" value="1"/>
</dbReference>
<dbReference type="PANTHER" id="PTHR12287:SF22">
    <property type="entry name" value="EPIDERMAL GROWTH FACTOR RECEPTOR KINASE SUBSTRATE 8-LIKE PROTEIN 3"/>
    <property type="match status" value="1"/>
</dbReference>
<evidence type="ECO:0000313" key="10">
    <source>
        <dbReference type="Proteomes" id="UP000694427"/>
    </source>
</evidence>
<evidence type="ECO:0000256" key="5">
    <source>
        <dbReference type="ARBA" id="ARBA00022553"/>
    </source>
</evidence>
<evidence type="ECO:0000313" key="9">
    <source>
        <dbReference type="Ensembl" id="ENSCCRP00010060296.1"/>
    </source>
</evidence>
<keyword evidence="10" id="KW-1185">Reference proteome</keyword>
<dbReference type="SMART" id="SM00326">
    <property type="entry name" value="SH3"/>
    <property type="match status" value="1"/>
</dbReference>
<dbReference type="InterPro" id="IPR011993">
    <property type="entry name" value="PH-like_dom_sf"/>
</dbReference>
<dbReference type="GO" id="GO:0031982">
    <property type="term" value="C:vesicle"/>
    <property type="evidence" value="ECO:0007669"/>
    <property type="project" value="TreeGrafter"/>
</dbReference>
<dbReference type="GO" id="GO:1900029">
    <property type="term" value="P:positive regulation of ruffle assembly"/>
    <property type="evidence" value="ECO:0007669"/>
    <property type="project" value="TreeGrafter"/>
</dbReference>
<keyword evidence="5" id="KW-0597">Phosphoprotein</keyword>
<comment type="subcellular location">
    <subcellularLocation>
        <location evidence="1">Cytoplasm</location>
    </subcellularLocation>
</comment>
<dbReference type="CDD" id="cd09540">
    <property type="entry name" value="SAM_EPS8-like"/>
    <property type="match status" value="1"/>
</dbReference>
<evidence type="ECO:0000256" key="3">
    <source>
        <dbReference type="ARBA" id="ARBA00022443"/>
    </source>
</evidence>
<accession>A0A8C1LF58</accession>
<feature type="region of interest" description="Disordered" evidence="7">
    <location>
        <begin position="677"/>
        <end position="707"/>
    </location>
</feature>
<dbReference type="Ensembl" id="ENSCCRT00010066124.1">
    <property type="protein sequence ID" value="ENSCCRP00010060296.1"/>
    <property type="gene ID" value="ENSCCRG00010025572.1"/>
</dbReference>
<dbReference type="InterPro" id="IPR001452">
    <property type="entry name" value="SH3_domain"/>
</dbReference>
<name>A0A8C1LF58_CYPCA</name>
<dbReference type="Pfam" id="PF18016">
    <property type="entry name" value="SAM_3"/>
    <property type="match status" value="1"/>
</dbReference>
<evidence type="ECO:0000256" key="6">
    <source>
        <dbReference type="PROSITE-ProRule" id="PRU00192"/>
    </source>
</evidence>
<dbReference type="Pfam" id="PF00018">
    <property type="entry name" value="SH3_1"/>
    <property type="match status" value="1"/>
</dbReference>
<proteinExistence type="inferred from homology"/>
<dbReference type="Gene3D" id="2.30.29.30">
    <property type="entry name" value="Pleckstrin-homology domain (PH domain)/Phosphotyrosine-binding domain (PTB)"/>
    <property type="match status" value="1"/>
</dbReference>
<dbReference type="CDD" id="cd01210">
    <property type="entry name" value="PTB_EPS8"/>
    <property type="match status" value="1"/>
</dbReference>
<reference evidence="9" key="2">
    <citation type="submission" date="2025-09" db="UniProtKB">
        <authorList>
            <consortium name="Ensembl"/>
        </authorList>
    </citation>
    <scope>IDENTIFICATION</scope>
</reference>
<dbReference type="PANTHER" id="PTHR12287">
    <property type="entry name" value="EPIDERMAL GROWTH FACTOR RECEPTOR KINASE SUBSTRATE EPS8-RELATED PROTEIN"/>
    <property type="match status" value="1"/>
</dbReference>
<dbReference type="InterPro" id="IPR039801">
    <property type="entry name" value="EPS8-like"/>
</dbReference>
<dbReference type="Pfam" id="PF22975">
    <property type="entry name" value="EPS8_2nd"/>
    <property type="match status" value="1"/>
</dbReference>
<dbReference type="FunFam" id="2.30.29.30:FF:000293">
    <property type="entry name" value="EPS8 like 3"/>
    <property type="match status" value="1"/>
</dbReference>
<keyword evidence="4" id="KW-0963">Cytoplasm</keyword>
<dbReference type="InterPro" id="IPR033928">
    <property type="entry name" value="EPS8_PTB"/>
</dbReference>
<dbReference type="PROSITE" id="PS50002">
    <property type="entry name" value="SH3"/>
    <property type="match status" value="1"/>
</dbReference>
<keyword evidence="3 6" id="KW-0728">SH3 domain</keyword>
<dbReference type="InterPro" id="IPR055093">
    <property type="entry name" value="EPS8_2nd"/>
</dbReference>
<dbReference type="CDD" id="cd11764">
    <property type="entry name" value="SH3_Eps8"/>
    <property type="match status" value="1"/>
</dbReference>
<evidence type="ECO:0000256" key="1">
    <source>
        <dbReference type="ARBA" id="ARBA00004496"/>
    </source>
</evidence>
<feature type="region of interest" description="Disordered" evidence="7">
    <location>
        <begin position="590"/>
        <end position="617"/>
    </location>
</feature>
<dbReference type="InterPro" id="IPR041418">
    <property type="entry name" value="SAM_3"/>
</dbReference>
<dbReference type="Proteomes" id="UP000694427">
    <property type="component" value="Unplaced"/>
</dbReference>
<feature type="region of interest" description="Disordered" evidence="7">
    <location>
        <begin position="511"/>
        <end position="537"/>
    </location>
</feature>
<feature type="compositionally biased region" description="Polar residues" evidence="7">
    <location>
        <begin position="691"/>
        <end position="707"/>
    </location>
</feature>
<dbReference type="InterPro" id="IPR013625">
    <property type="entry name" value="PTB"/>
</dbReference>
<comment type="similarity">
    <text evidence="2">Belongs to the EPS8 family.</text>
</comment>
<dbReference type="GO" id="GO:0003779">
    <property type="term" value="F:actin binding"/>
    <property type="evidence" value="ECO:0007669"/>
    <property type="project" value="TreeGrafter"/>
</dbReference>
<reference evidence="9" key="1">
    <citation type="submission" date="2025-08" db="UniProtKB">
        <authorList>
            <consortium name="Ensembl"/>
        </authorList>
    </citation>
    <scope>IDENTIFICATION</scope>
</reference>
<feature type="compositionally biased region" description="Pro residues" evidence="7">
    <location>
        <begin position="273"/>
        <end position="287"/>
    </location>
</feature>
<dbReference type="Gene3D" id="1.10.150.50">
    <property type="entry name" value="Transcription Factor, Ets-1"/>
    <property type="match status" value="1"/>
</dbReference>
<dbReference type="Gene3D" id="2.30.30.40">
    <property type="entry name" value="SH3 Domains"/>
    <property type="match status" value="1"/>
</dbReference>
<dbReference type="InterPro" id="IPR036028">
    <property type="entry name" value="SH3-like_dom_sf"/>
</dbReference>
<dbReference type="GO" id="GO:0035023">
    <property type="term" value="P:regulation of Rho protein signal transduction"/>
    <property type="evidence" value="ECO:0007669"/>
    <property type="project" value="TreeGrafter"/>
</dbReference>
<evidence type="ECO:0000256" key="4">
    <source>
        <dbReference type="ARBA" id="ARBA00022490"/>
    </source>
</evidence>
<feature type="region of interest" description="Disordered" evidence="7">
    <location>
        <begin position="247"/>
        <end position="335"/>
    </location>
</feature>
<dbReference type="SUPFAM" id="SSF47769">
    <property type="entry name" value="SAM/Pointed domain"/>
    <property type="match status" value="1"/>
</dbReference>
<protein>
    <submittedName>
        <fullName evidence="9">EPS8-like 3a</fullName>
    </submittedName>
</protein>
<dbReference type="GO" id="GO:0007266">
    <property type="term" value="P:Rho protein signal transduction"/>
    <property type="evidence" value="ECO:0007669"/>
    <property type="project" value="TreeGrafter"/>
</dbReference>
<dbReference type="GO" id="GO:0005737">
    <property type="term" value="C:cytoplasm"/>
    <property type="evidence" value="ECO:0007669"/>
    <property type="project" value="UniProtKB-SubCell"/>
</dbReference>
<dbReference type="GO" id="GO:0032587">
    <property type="term" value="C:ruffle membrane"/>
    <property type="evidence" value="ECO:0007669"/>
    <property type="project" value="TreeGrafter"/>
</dbReference>
<dbReference type="Pfam" id="PF08416">
    <property type="entry name" value="PTB"/>
    <property type="match status" value="1"/>
</dbReference>
<evidence type="ECO:0000259" key="8">
    <source>
        <dbReference type="PROSITE" id="PS50002"/>
    </source>
</evidence>